<feature type="transmembrane region" description="Helical" evidence="1">
    <location>
        <begin position="234"/>
        <end position="255"/>
    </location>
</feature>
<feature type="transmembrane region" description="Helical" evidence="1">
    <location>
        <begin position="66"/>
        <end position="87"/>
    </location>
</feature>
<comment type="caution">
    <text evidence="4">The sequence shown here is derived from an EMBL/GenBank/DDBJ whole genome shotgun (WGS) entry which is preliminary data.</text>
</comment>
<dbReference type="PANTHER" id="PTHR44757:SF2">
    <property type="entry name" value="BIOFILM ARCHITECTURE MAINTENANCE PROTEIN MBAA"/>
    <property type="match status" value="1"/>
</dbReference>
<keyword evidence="1" id="KW-0812">Transmembrane</keyword>
<dbReference type="InterPro" id="IPR029787">
    <property type="entry name" value="Nucleotide_cyclase"/>
</dbReference>
<feature type="transmembrane region" description="Helical" evidence="1">
    <location>
        <begin position="363"/>
        <end position="384"/>
    </location>
</feature>
<evidence type="ECO:0000259" key="3">
    <source>
        <dbReference type="PROSITE" id="PS50887"/>
    </source>
</evidence>
<dbReference type="InterPro" id="IPR001633">
    <property type="entry name" value="EAL_dom"/>
</dbReference>
<dbReference type="SUPFAM" id="SSF141868">
    <property type="entry name" value="EAL domain-like"/>
    <property type="match status" value="1"/>
</dbReference>
<dbReference type="Proteomes" id="UP001501074">
    <property type="component" value="Unassembled WGS sequence"/>
</dbReference>
<dbReference type="Gene3D" id="3.30.70.270">
    <property type="match status" value="1"/>
</dbReference>
<dbReference type="Pfam" id="PF00563">
    <property type="entry name" value="EAL"/>
    <property type="match status" value="1"/>
</dbReference>
<gene>
    <name evidence="4" type="ORF">GCM10022223_64270</name>
</gene>
<dbReference type="PANTHER" id="PTHR44757">
    <property type="entry name" value="DIGUANYLATE CYCLASE DGCP"/>
    <property type="match status" value="1"/>
</dbReference>
<evidence type="ECO:0008006" key="6">
    <source>
        <dbReference type="Google" id="ProtNLM"/>
    </source>
</evidence>
<feature type="domain" description="GGDEF" evidence="3">
    <location>
        <begin position="417"/>
        <end position="545"/>
    </location>
</feature>
<dbReference type="PROSITE" id="PS50883">
    <property type="entry name" value="EAL"/>
    <property type="match status" value="1"/>
</dbReference>
<feature type="domain" description="EAL" evidence="2">
    <location>
        <begin position="554"/>
        <end position="810"/>
    </location>
</feature>
<accession>A0ABP7ANB0</accession>
<keyword evidence="1" id="KW-1133">Transmembrane helix</keyword>
<dbReference type="Pfam" id="PF00990">
    <property type="entry name" value="GGDEF"/>
    <property type="match status" value="1"/>
</dbReference>
<evidence type="ECO:0000256" key="1">
    <source>
        <dbReference type="SAM" id="Phobius"/>
    </source>
</evidence>
<organism evidence="4 5">
    <name type="scientific">Kineosporia mesophila</name>
    <dbReference type="NCBI Taxonomy" id="566012"/>
    <lineage>
        <taxon>Bacteria</taxon>
        <taxon>Bacillati</taxon>
        <taxon>Actinomycetota</taxon>
        <taxon>Actinomycetes</taxon>
        <taxon>Kineosporiales</taxon>
        <taxon>Kineosporiaceae</taxon>
        <taxon>Kineosporia</taxon>
    </lineage>
</organism>
<dbReference type="SMART" id="SM00052">
    <property type="entry name" value="EAL"/>
    <property type="match status" value="1"/>
</dbReference>
<dbReference type="InterPro" id="IPR035919">
    <property type="entry name" value="EAL_sf"/>
</dbReference>
<dbReference type="CDD" id="cd01948">
    <property type="entry name" value="EAL"/>
    <property type="match status" value="1"/>
</dbReference>
<dbReference type="EMBL" id="BAAAZO010000012">
    <property type="protein sequence ID" value="GAA3636830.1"/>
    <property type="molecule type" value="Genomic_DNA"/>
</dbReference>
<feature type="transmembrane region" description="Helical" evidence="1">
    <location>
        <begin position="93"/>
        <end position="114"/>
    </location>
</feature>
<protein>
    <recommendedName>
        <fullName evidence="6">Diguanylate cyclase/phosphodiesterase</fullName>
    </recommendedName>
</protein>
<dbReference type="PROSITE" id="PS50887">
    <property type="entry name" value="GGDEF"/>
    <property type="match status" value="1"/>
</dbReference>
<dbReference type="CDD" id="cd01949">
    <property type="entry name" value="GGDEF"/>
    <property type="match status" value="1"/>
</dbReference>
<evidence type="ECO:0000259" key="2">
    <source>
        <dbReference type="PROSITE" id="PS50883"/>
    </source>
</evidence>
<evidence type="ECO:0000313" key="5">
    <source>
        <dbReference type="Proteomes" id="UP001501074"/>
    </source>
</evidence>
<dbReference type="InterPro" id="IPR000160">
    <property type="entry name" value="GGDEF_dom"/>
</dbReference>
<feature type="transmembrane region" description="Helical" evidence="1">
    <location>
        <begin position="39"/>
        <end position="59"/>
    </location>
</feature>
<keyword evidence="1" id="KW-0472">Membrane</keyword>
<proteinExistence type="predicted"/>
<dbReference type="SUPFAM" id="SSF55073">
    <property type="entry name" value="Nucleotide cyclase"/>
    <property type="match status" value="1"/>
</dbReference>
<evidence type="ECO:0000313" key="4">
    <source>
        <dbReference type="EMBL" id="GAA3636830.1"/>
    </source>
</evidence>
<dbReference type="InterPro" id="IPR043128">
    <property type="entry name" value="Rev_trsase/Diguanyl_cyclase"/>
</dbReference>
<dbReference type="InterPro" id="IPR052155">
    <property type="entry name" value="Biofilm_reg_signaling"/>
</dbReference>
<dbReference type="Gene3D" id="3.20.20.450">
    <property type="entry name" value="EAL domain"/>
    <property type="match status" value="1"/>
</dbReference>
<name>A0ABP7ANB0_9ACTN</name>
<feature type="transmembrane region" description="Helical" evidence="1">
    <location>
        <begin position="291"/>
        <end position="312"/>
    </location>
</feature>
<feature type="transmembrane region" description="Helical" evidence="1">
    <location>
        <begin position="12"/>
        <end position="33"/>
    </location>
</feature>
<feature type="transmembrane region" description="Helical" evidence="1">
    <location>
        <begin position="207"/>
        <end position="228"/>
    </location>
</feature>
<dbReference type="SMART" id="SM00267">
    <property type="entry name" value="GGDEF"/>
    <property type="match status" value="1"/>
</dbReference>
<reference evidence="5" key="1">
    <citation type="journal article" date="2019" name="Int. J. Syst. Evol. Microbiol.">
        <title>The Global Catalogue of Microorganisms (GCM) 10K type strain sequencing project: providing services to taxonomists for standard genome sequencing and annotation.</title>
        <authorList>
            <consortium name="The Broad Institute Genomics Platform"/>
            <consortium name="The Broad Institute Genome Sequencing Center for Infectious Disease"/>
            <person name="Wu L."/>
            <person name="Ma J."/>
        </authorList>
    </citation>
    <scope>NUCLEOTIDE SEQUENCE [LARGE SCALE GENOMIC DNA]</scope>
    <source>
        <strain evidence="5">JCM 16902</strain>
    </source>
</reference>
<feature type="transmembrane region" description="Helical" evidence="1">
    <location>
        <begin position="264"/>
        <end position="285"/>
    </location>
</feature>
<keyword evidence="5" id="KW-1185">Reference proteome</keyword>
<sequence>MGMKETTGVLAARPLPLVLPLLGLLTLVVMAGHPDLQPWLLLTGTWVAVGTTLGGIAWYRPAEWIAWGLVAGMLALWGGAGLADLFFGSGMAFSAVLVSAGQVCAVGVVVRLFWIRRRGEGAGTAGIEDAGTGGAVVSGVGNSGVGNSGAGISGAVNSGAVNSGAANSGASAGVIDVAGGKTRCISFPGAVEEFGRRGDRLSRYADLLLLVGVFGVVVAQTVATVQALPHGVSVTAAVVPVVDVVLGGLLVRFLISRDRVPRSIFLGVAAAFLTLVNDLVVVVGTGERAPAHALFGRVAAAVAVGLFVWAPLEPSMRAAFSPASLLRRRSESSRLIALMPLAVVPVLLYLVDGDDAGRLPGLVYVLTGVLVALVALVRGAAAVLDNERLIERDWYTGLLNRRGMVRAFLELNPSPQRPWLVALLDIDDFKQVNDTFGHYAGDDLLVQIARRLRGQLGPGAVIARPGGDEFLLMLPPGHLPVDAIRERVFTAPFTVAGHEMPVRASFGVTEVSVPGRDEAEVLTEADIALYSAKAAGRNTVVVYDPKQREQVLGRQAMLTDLRRTMDGDTTAGVFEVYYQPLVELGTGLITGCEALMRWRHAERGLVRPDDFFGLAETSGLAGELDRWVLQEALGQVAAWEAEGIGSIYVSVNLGRTSMLDPRLADATLESLACAGVRASQLHLEITEHDELPPEAGALALALLTEAGVRVSLDDFGIGYTSLAYLHRYPVRQLKLDRSITCNLQTAQTSPLLEGIVALARSLKVDVVAEGIETEPQRERLADLGIAYGQGYHLCRPQPAALMTTLLREAGPAKLLRTPAPILS</sequence>
<feature type="transmembrane region" description="Helical" evidence="1">
    <location>
        <begin position="333"/>
        <end position="351"/>
    </location>
</feature>
<dbReference type="NCBIfam" id="TIGR00254">
    <property type="entry name" value="GGDEF"/>
    <property type="match status" value="1"/>
</dbReference>